<evidence type="ECO:0000256" key="1">
    <source>
        <dbReference type="SAM" id="MobiDB-lite"/>
    </source>
</evidence>
<evidence type="ECO:0000313" key="3">
    <source>
        <dbReference type="EMBL" id="MFM9607151.1"/>
    </source>
</evidence>
<dbReference type="RefSeq" id="WP_409119972.1">
    <property type="nucleotide sequence ID" value="NZ_JBJVNI010000001.1"/>
</dbReference>
<feature type="domain" description="Competence protein CoiA nuclease-like" evidence="2">
    <location>
        <begin position="73"/>
        <end position="153"/>
    </location>
</feature>
<gene>
    <name evidence="3" type="ORF">ACKI18_00335</name>
</gene>
<proteinExistence type="predicted"/>
<dbReference type="Pfam" id="PF06054">
    <property type="entry name" value="CoiA_nuc"/>
    <property type="match status" value="1"/>
</dbReference>
<dbReference type="Proteomes" id="UP001631957">
    <property type="component" value="Unassembled WGS sequence"/>
</dbReference>
<feature type="region of interest" description="Disordered" evidence="1">
    <location>
        <begin position="470"/>
        <end position="499"/>
    </location>
</feature>
<organism evidence="3 4">
    <name type="scientific">Streptomyces niveiscabiei</name>
    <dbReference type="NCBI Taxonomy" id="164115"/>
    <lineage>
        <taxon>Bacteria</taxon>
        <taxon>Bacillati</taxon>
        <taxon>Actinomycetota</taxon>
        <taxon>Actinomycetes</taxon>
        <taxon>Kitasatosporales</taxon>
        <taxon>Streptomycetaceae</taxon>
        <taxon>Streptomyces</taxon>
    </lineage>
</organism>
<comment type="caution">
    <text evidence="3">The sequence shown here is derived from an EMBL/GenBank/DDBJ whole genome shotgun (WGS) entry which is preliminary data.</text>
</comment>
<accession>A0ABW9HGR2</accession>
<reference evidence="3 4" key="1">
    <citation type="submission" date="2024-12" db="EMBL/GenBank/DDBJ databases">
        <title>Forecasting of Potato common scab and diversities of Pathogenic streptomyces spp. in china.</title>
        <authorList>
            <person name="Handique U."/>
            <person name="Wu J."/>
        </authorList>
    </citation>
    <scope>NUCLEOTIDE SEQUENCE [LARGE SCALE GENOMIC DNA]</scope>
    <source>
        <strain evidence="3 4">ZRIMU1530</strain>
    </source>
</reference>
<keyword evidence="4" id="KW-1185">Reference proteome</keyword>
<dbReference type="InterPro" id="IPR010330">
    <property type="entry name" value="CoiA_nuc"/>
</dbReference>
<evidence type="ECO:0000259" key="2">
    <source>
        <dbReference type="Pfam" id="PF06054"/>
    </source>
</evidence>
<sequence>MAFRAVHAQWGTVFAHLPDLGCGRDWDAVWRARPAAPITCDECHHPMHAKTSRTGLRFFAHAPGAPTCALGLESVAHHLLKLELATAAREAGAHAELEVPGPGGAWRADVLATDPAGTWRTALEAQLAPITGTEIAARTARMRADGVAAIWFSDRPRPPWLGAVPSVRVERAVEGTQLAAVEGLVKFDGRRWSAVPASLTEFLGWAFAHRIVPHTPRIPLAYPHRPLVTVWTAPQYVTAEDVHVAEEERRRREREPRLAALRAAHDRRQEEIRAKNAASREKALRAAAEAERAARATGDGKLREAALRLRPGIDLALAQLADEHGVTATVGFSTGDPRYAGGVPLVDEHGVTAAVFDPDPGRVLGRSFRLLAGLLLIFPGRKERQRFEKAMKRTRYQPVDGYRTTFVEAPPAGPAPSSRPPAPRTPACACATPQLVARIQNAEYPAEPSARMGPAAALFRAECRTCGGRYEKPWRRTGDTPIGPLDSGATPGGDARRGP</sequence>
<evidence type="ECO:0000313" key="4">
    <source>
        <dbReference type="Proteomes" id="UP001631957"/>
    </source>
</evidence>
<name>A0ABW9HGR2_9ACTN</name>
<protein>
    <submittedName>
        <fullName evidence="3">Competence protein CoiA</fullName>
    </submittedName>
</protein>
<dbReference type="EMBL" id="JBJVNI010000001">
    <property type="protein sequence ID" value="MFM9607151.1"/>
    <property type="molecule type" value="Genomic_DNA"/>
</dbReference>